<organism evidence="2">
    <name type="scientific">marine sediment metagenome</name>
    <dbReference type="NCBI Taxonomy" id="412755"/>
    <lineage>
        <taxon>unclassified sequences</taxon>
        <taxon>metagenomes</taxon>
        <taxon>ecological metagenomes</taxon>
    </lineage>
</organism>
<gene>
    <name evidence="2" type="ORF">LCGC14_0859850</name>
</gene>
<protein>
    <submittedName>
        <fullName evidence="2">Uncharacterized protein</fullName>
    </submittedName>
</protein>
<keyword evidence="1" id="KW-0472">Membrane</keyword>
<accession>A0A0F9P7Q0</accession>
<keyword evidence="1" id="KW-0812">Transmembrane</keyword>
<reference evidence="2" key="1">
    <citation type="journal article" date="2015" name="Nature">
        <title>Complex archaea that bridge the gap between prokaryotes and eukaryotes.</title>
        <authorList>
            <person name="Spang A."/>
            <person name="Saw J.H."/>
            <person name="Jorgensen S.L."/>
            <person name="Zaremba-Niedzwiedzka K."/>
            <person name="Martijn J."/>
            <person name="Lind A.E."/>
            <person name="van Eijk R."/>
            <person name="Schleper C."/>
            <person name="Guy L."/>
            <person name="Ettema T.J."/>
        </authorList>
    </citation>
    <scope>NUCLEOTIDE SEQUENCE</scope>
</reference>
<dbReference type="EMBL" id="LAZR01002606">
    <property type="protein sequence ID" value="KKN27895.1"/>
    <property type="molecule type" value="Genomic_DNA"/>
</dbReference>
<feature type="transmembrane region" description="Helical" evidence="1">
    <location>
        <begin position="33"/>
        <end position="62"/>
    </location>
</feature>
<sequence length="68" mass="7051">MDRGAGSQFLTDIGRGFDVIGEAVATGELFRWIAVWCIFAAATAAAGPLLGSALALALLWVATEVPDE</sequence>
<evidence type="ECO:0000313" key="2">
    <source>
        <dbReference type="EMBL" id="KKN27895.1"/>
    </source>
</evidence>
<name>A0A0F9P7Q0_9ZZZZ</name>
<proteinExistence type="predicted"/>
<keyword evidence="1" id="KW-1133">Transmembrane helix</keyword>
<evidence type="ECO:0000256" key="1">
    <source>
        <dbReference type="SAM" id="Phobius"/>
    </source>
</evidence>
<comment type="caution">
    <text evidence="2">The sequence shown here is derived from an EMBL/GenBank/DDBJ whole genome shotgun (WGS) entry which is preliminary data.</text>
</comment>
<dbReference type="AlphaFoldDB" id="A0A0F9P7Q0"/>